<feature type="region of interest" description="Disordered" evidence="1">
    <location>
        <begin position="277"/>
        <end position="302"/>
    </location>
</feature>
<proteinExistence type="predicted"/>
<feature type="region of interest" description="Disordered" evidence="1">
    <location>
        <begin position="122"/>
        <end position="143"/>
    </location>
</feature>
<keyword evidence="4" id="KW-1185">Reference proteome</keyword>
<organism evidence="3 4">
    <name type="scientific">Leptomonas pyrrhocoris</name>
    <name type="common">Firebug parasite</name>
    <dbReference type="NCBI Taxonomy" id="157538"/>
    <lineage>
        <taxon>Eukaryota</taxon>
        <taxon>Discoba</taxon>
        <taxon>Euglenozoa</taxon>
        <taxon>Kinetoplastea</taxon>
        <taxon>Metakinetoplastina</taxon>
        <taxon>Trypanosomatida</taxon>
        <taxon>Trypanosomatidae</taxon>
        <taxon>Leishmaniinae</taxon>
        <taxon>Leptomonas</taxon>
    </lineage>
</organism>
<dbReference type="AlphaFoldDB" id="A0A0N0DXR1"/>
<accession>A0A0N0DXR1</accession>
<keyword evidence="2" id="KW-0472">Membrane</keyword>
<reference evidence="3 4" key="1">
    <citation type="submission" date="2015-07" db="EMBL/GenBank/DDBJ databases">
        <title>High-quality genome of monoxenous trypanosomatid Leptomonas pyrrhocoris.</title>
        <authorList>
            <person name="Flegontov P."/>
            <person name="Butenko A."/>
            <person name="Firsov S."/>
            <person name="Vlcek C."/>
            <person name="Logacheva M.D."/>
            <person name="Field M."/>
            <person name="Filatov D."/>
            <person name="Flegontova O."/>
            <person name="Gerasimov E."/>
            <person name="Jackson A.P."/>
            <person name="Kelly S."/>
            <person name="Opperdoes F."/>
            <person name="O'Reilly A."/>
            <person name="Votypka J."/>
            <person name="Yurchenko V."/>
            <person name="Lukes J."/>
        </authorList>
    </citation>
    <scope>NUCLEOTIDE SEQUENCE [LARGE SCALE GENOMIC DNA]</scope>
    <source>
        <strain evidence="3">H10</strain>
    </source>
</reference>
<dbReference type="VEuPathDB" id="TriTrypDB:LpyrH10_04_3580"/>
<name>A0A0N0DXR1_LEPPY</name>
<evidence type="ECO:0000313" key="3">
    <source>
        <dbReference type="EMBL" id="KPA83102.1"/>
    </source>
</evidence>
<protein>
    <submittedName>
        <fullName evidence="3">Uncharacterized protein</fullName>
    </submittedName>
</protein>
<gene>
    <name evidence="3" type="ORF">ABB37_02808</name>
</gene>
<feature type="region of interest" description="Disordered" evidence="1">
    <location>
        <begin position="522"/>
        <end position="565"/>
    </location>
</feature>
<dbReference type="OrthoDB" id="271830at2759"/>
<keyword evidence="2" id="KW-0812">Transmembrane</keyword>
<dbReference type="Proteomes" id="UP000037923">
    <property type="component" value="Unassembled WGS sequence"/>
</dbReference>
<keyword evidence="2" id="KW-1133">Transmembrane helix</keyword>
<sequence length="979" mass="107806">MRVHPSRGVFQERKEEVEDWSPLERRLVESDGYSNSGARRRSFSYTKKHGQLLVKYSALLIKTIQSFSLFFFYILPRMLRLSSRVCGSYVLNQRVIGDWWQPRYRERAHNAAKEKLNAALQEGANDGRSPSPPGEADTAAKDDGASPLPSLSLYDANALVATFVSCHNTEDLSATLQYIREHLGQELTPFHFHALLRNFNHHRDMHNALQLLEVMVQSGTMTLETYARMADCIHVLSPPDTQARILQLVGLAQEAFGGQVMAEEAGSEGATTAMYSHNEEGRRAREAQEAAVSSPTESSMERSHFQTQSAPLLSSLLHHLSTAQHADAVASCFLVALWISALGVELSDWDVLNVLSTTVIHAEQFPRLCMLFGHFEGFAPGHVSVQAVLDRLSLLDEVSFKELSAATESAGSGSHSAGGASSAHDHFVSLVAAMRRSLTAVGGDGVLTAVVPFPLMNAQTNDMEELLLSALRPLMRDGVGAHRYNAGHLLHVLSLVSSTARDDLGAVQMLVRSIREQELQEQKLQQQDSGFVRSVDAATVPSSSSPSSSHVGVDKAKRDGGPAGEPFAVPVQHLLDMATLLNRTSASMLREVQQPLRGAIRRLVGELPDGPSGDGAADSWTAVSASCSPPIATARDLMKLSNYETQFLRTTAEAREVLRHAIDSGSATNSHGWLPRGTQLMFLQLAEFCCRHPPRNPKLTSAGLQERAKWACYLDARDTSLALFGSARQSRDSMKHLFYHDNQLPALRSDAVVAKDFADVHRIFFGSTIPPPSSSCASQMELQQALMRTRTTLPHTGSSEASVPRYLWDPAVYNPYPAAQLANNSAEFRNLDGSVRGAFTAAEIEQLDPALGEVARGEEEGEVTDASEFFVELWHALLDKTTSVGSNPVWYLQNTGMYLLLVRCLLHRLDWEAAVHLTRKMSQHTAYNYMMDHELTTIFREIGDPAGCLAFKVATKLFDGRIIKDGPTKRDRFHQEQFN</sequence>
<feature type="transmembrane region" description="Helical" evidence="2">
    <location>
        <begin position="53"/>
        <end position="75"/>
    </location>
</feature>
<dbReference type="EMBL" id="LGTL01000004">
    <property type="protein sequence ID" value="KPA83102.1"/>
    <property type="molecule type" value="Genomic_DNA"/>
</dbReference>
<evidence type="ECO:0000256" key="1">
    <source>
        <dbReference type="SAM" id="MobiDB-lite"/>
    </source>
</evidence>
<feature type="compositionally biased region" description="Basic and acidic residues" evidence="1">
    <location>
        <begin position="277"/>
        <end position="288"/>
    </location>
</feature>
<dbReference type="OMA" id="AVYNPYP"/>
<evidence type="ECO:0000313" key="4">
    <source>
        <dbReference type="Proteomes" id="UP000037923"/>
    </source>
</evidence>
<comment type="caution">
    <text evidence="3">The sequence shown here is derived from an EMBL/GenBank/DDBJ whole genome shotgun (WGS) entry which is preliminary data.</text>
</comment>
<dbReference type="GeneID" id="26903099"/>
<dbReference type="RefSeq" id="XP_015661541.1">
    <property type="nucleotide sequence ID" value="XM_015799939.1"/>
</dbReference>
<evidence type="ECO:0000256" key="2">
    <source>
        <dbReference type="SAM" id="Phobius"/>
    </source>
</evidence>